<dbReference type="InterPro" id="IPR020556">
    <property type="entry name" value="Amidase_CS"/>
</dbReference>
<dbReference type="PROSITE" id="PS00571">
    <property type="entry name" value="AMIDASES"/>
    <property type="match status" value="1"/>
</dbReference>
<proteinExistence type="inferred from homology"/>
<comment type="similarity">
    <text evidence="1">Belongs to the amidase family.</text>
</comment>
<comment type="caution">
    <text evidence="3">The sequence shown here is derived from an EMBL/GenBank/DDBJ whole genome shotgun (WGS) entry which is preliminary data.</text>
</comment>
<dbReference type="GO" id="GO:0003824">
    <property type="term" value="F:catalytic activity"/>
    <property type="evidence" value="ECO:0007669"/>
    <property type="project" value="InterPro"/>
</dbReference>
<keyword evidence="4" id="KW-1185">Reference proteome</keyword>
<evidence type="ECO:0000259" key="2">
    <source>
        <dbReference type="Pfam" id="PF01425"/>
    </source>
</evidence>
<evidence type="ECO:0000313" key="4">
    <source>
        <dbReference type="Proteomes" id="UP001174909"/>
    </source>
</evidence>
<dbReference type="AlphaFoldDB" id="A0AA35R829"/>
<dbReference type="EMBL" id="CASHTH010000649">
    <property type="protein sequence ID" value="CAI8005928.1"/>
    <property type="molecule type" value="Genomic_DNA"/>
</dbReference>
<dbReference type="PANTHER" id="PTHR11895">
    <property type="entry name" value="TRANSAMIDASE"/>
    <property type="match status" value="1"/>
</dbReference>
<dbReference type="InterPro" id="IPR000120">
    <property type="entry name" value="Amidase"/>
</dbReference>
<evidence type="ECO:0000256" key="1">
    <source>
        <dbReference type="ARBA" id="ARBA00009199"/>
    </source>
</evidence>
<protein>
    <submittedName>
        <fullName evidence="3">Glutamyl-tRNA(Gln) amidotransferase subunit A</fullName>
    </submittedName>
</protein>
<dbReference type="Pfam" id="PF01425">
    <property type="entry name" value="Amidase"/>
    <property type="match status" value="1"/>
</dbReference>
<dbReference type="Proteomes" id="UP001174909">
    <property type="component" value="Unassembled WGS sequence"/>
</dbReference>
<dbReference type="InterPro" id="IPR023631">
    <property type="entry name" value="Amidase_dom"/>
</dbReference>
<reference evidence="3" key="1">
    <citation type="submission" date="2023-03" db="EMBL/GenBank/DDBJ databases">
        <authorList>
            <person name="Steffen K."/>
            <person name="Cardenas P."/>
        </authorList>
    </citation>
    <scope>NUCLEOTIDE SEQUENCE</scope>
</reference>
<gene>
    <name evidence="3" type="ORF">GBAR_LOCUS4488</name>
</gene>
<dbReference type="SUPFAM" id="SSF75304">
    <property type="entry name" value="Amidase signature (AS) enzymes"/>
    <property type="match status" value="1"/>
</dbReference>
<dbReference type="InterPro" id="IPR036928">
    <property type="entry name" value="AS_sf"/>
</dbReference>
<feature type="domain" description="Amidase" evidence="2">
    <location>
        <begin position="27"/>
        <end position="453"/>
    </location>
</feature>
<sequence length="476" mass="50266">MPSNELLSSTIAELAPRIRSGEVSPVELTEAALAQAEAMQPSLNTFITLLPEQALEQAREEEAAIARGEYKGALQGIPIGLKDNLATAGIRTTLGTKVLQDFVPDEDAEVAIRCRAAGAIILGKENMEEFAAGATSNNPHFGPVRNPWGTDHIPGGSSGGGGANVAAEVTFASLGTDLGGSVRLPGSFCGVVGLKQTFGRVSQRGLLVTSFNGDHIGPMTRSVADSAIVLQAIAGHDPLDPSSVPVPVSDYSAGLARGVRGLRMGVPSNYYFEDLEPDVEEATLRAIAALEELGAISVPVELPMMKYIGAVRMAAMSDAIVTHEPFLRSNRDDYGPDVLYRTLGGQFVLGHHYSKAMKAQRLIQEDYARVLQDVDFIVTPTTPLCAPRIDAPYIEHLGETHRVRGPGSGLVSRNTSPLNATGHPAITVPSGLNHAGLPIGLQFIAAGFREDLLFQVAASYEGVSPSQGRRPPVLQG</sequence>
<accession>A0AA35R829</accession>
<name>A0AA35R829_GEOBA</name>
<dbReference type="PANTHER" id="PTHR11895:SF7">
    <property type="entry name" value="GLUTAMYL-TRNA(GLN) AMIDOTRANSFERASE SUBUNIT A, MITOCHONDRIAL"/>
    <property type="match status" value="1"/>
</dbReference>
<evidence type="ECO:0000313" key="3">
    <source>
        <dbReference type="EMBL" id="CAI8005928.1"/>
    </source>
</evidence>
<dbReference type="Gene3D" id="3.90.1300.10">
    <property type="entry name" value="Amidase signature (AS) domain"/>
    <property type="match status" value="1"/>
</dbReference>
<organism evidence="3 4">
    <name type="scientific">Geodia barretti</name>
    <name type="common">Barrett's horny sponge</name>
    <dbReference type="NCBI Taxonomy" id="519541"/>
    <lineage>
        <taxon>Eukaryota</taxon>
        <taxon>Metazoa</taxon>
        <taxon>Porifera</taxon>
        <taxon>Demospongiae</taxon>
        <taxon>Heteroscleromorpha</taxon>
        <taxon>Tetractinellida</taxon>
        <taxon>Astrophorina</taxon>
        <taxon>Geodiidae</taxon>
        <taxon>Geodia</taxon>
    </lineage>
</organism>